<accession>K0SGN5</accession>
<keyword evidence="2" id="KW-1185">Reference proteome</keyword>
<protein>
    <submittedName>
        <fullName evidence="1">Uncharacterized protein</fullName>
    </submittedName>
</protein>
<name>K0SGN5_THAOC</name>
<evidence type="ECO:0000313" key="2">
    <source>
        <dbReference type="Proteomes" id="UP000266841"/>
    </source>
</evidence>
<organism evidence="1 2">
    <name type="scientific">Thalassiosira oceanica</name>
    <name type="common">Marine diatom</name>
    <dbReference type="NCBI Taxonomy" id="159749"/>
    <lineage>
        <taxon>Eukaryota</taxon>
        <taxon>Sar</taxon>
        <taxon>Stramenopiles</taxon>
        <taxon>Ochrophyta</taxon>
        <taxon>Bacillariophyta</taxon>
        <taxon>Coscinodiscophyceae</taxon>
        <taxon>Thalassiosirophycidae</taxon>
        <taxon>Thalassiosirales</taxon>
        <taxon>Thalassiosiraceae</taxon>
        <taxon>Thalassiosira</taxon>
    </lineage>
</organism>
<dbReference type="AlphaFoldDB" id="K0SGN5"/>
<gene>
    <name evidence="1" type="ORF">THAOC_15162</name>
</gene>
<reference evidence="1 2" key="1">
    <citation type="journal article" date="2012" name="Genome Biol.">
        <title>Genome and low-iron response of an oceanic diatom adapted to chronic iron limitation.</title>
        <authorList>
            <person name="Lommer M."/>
            <person name="Specht M."/>
            <person name="Roy A.S."/>
            <person name="Kraemer L."/>
            <person name="Andreson R."/>
            <person name="Gutowska M.A."/>
            <person name="Wolf J."/>
            <person name="Bergner S.V."/>
            <person name="Schilhabel M.B."/>
            <person name="Klostermeier U.C."/>
            <person name="Beiko R.G."/>
            <person name="Rosenstiel P."/>
            <person name="Hippler M."/>
            <person name="Laroche J."/>
        </authorList>
    </citation>
    <scope>NUCLEOTIDE SEQUENCE [LARGE SCALE GENOMIC DNA]</scope>
    <source>
        <strain evidence="1 2">CCMP1005</strain>
    </source>
</reference>
<dbReference type="Proteomes" id="UP000266841">
    <property type="component" value="Unassembled WGS sequence"/>
</dbReference>
<evidence type="ECO:0000313" key="1">
    <source>
        <dbReference type="EMBL" id="EJK64139.1"/>
    </source>
</evidence>
<proteinExistence type="predicted"/>
<dbReference type="EMBL" id="AGNL01017600">
    <property type="protein sequence ID" value="EJK64139.1"/>
    <property type="molecule type" value="Genomic_DNA"/>
</dbReference>
<comment type="caution">
    <text evidence="1">The sequence shown here is derived from an EMBL/GenBank/DDBJ whole genome shotgun (WGS) entry which is preliminary data.</text>
</comment>
<sequence length="75" mass="8379">MGRQHWLAPPPLGDVYEVCSFFCSQSQKFLRHHPFKESLDVWAKEGSMTTSACLSLAPLAYVSRPPPSTLSPTTR</sequence>